<gene>
    <name evidence="9" type="primary">lacF_4</name>
    <name evidence="10" type="ORF">E5259_26745</name>
    <name evidence="9" type="ORF">PMF13cell1_00264</name>
</gene>
<sequence length="297" mass="33307">MAGGKERRKNFVNKKTAPYVFLLPMIVLFGVFMVYPVIKSLGLSFYDFEGGEYLFCGINNYVTMFKDPVFWKSLGNTFIYLAIQVPVMVILSLILGVLVEENFLKFRTCYRISVFLPSVTALVAYAMIFKLLFNTDFGLVNHILRSIGWNGVDWLNSVWGARAVVVMGITWRWTGYNTIIMIAGLKGIPTELYESADMDGASFLQKFFRITVPMVKSIILFVSITSTIGTLQLFDESFVLTKGGPDNATITIGHYLYNTGFSYYKFGYAAALSYALVVIIGILSFVQFKATNGGDNQ</sequence>
<dbReference type="SUPFAM" id="SSF161098">
    <property type="entry name" value="MetI-like"/>
    <property type="match status" value="1"/>
</dbReference>
<evidence type="ECO:0000259" key="8">
    <source>
        <dbReference type="PROSITE" id="PS50928"/>
    </source>
</evidence>
<evidence type="ECO:0000256" key="6">
    <source>
        <dbReference type="ARBA" id="ARBA00023136"/>
    </source>
</evidence>
<dbReference type="EMBL" id="CP039126">
    <property type="protein sequence ID" value="QMW80886.1"/>
    <property type="molecule type" value="Genomic_DNA"/>
</dbReference>
<dbReference type="GeneID" id="75053615"/>
<evidence type="ECO:0000256" key="7">
    <source>
        <dbReference type="RuleBase" id="RU363032"/>
    </source>
</evidence>
<dbReference type="KEGG" id="bpro:PMF13cell1_00264"/>
<feature type="transmembrane region" description="Helical" evidence="7">
    <location>
        <begin position="20"/>
        <end position="38"/>
    </location>
</feature>
<reference evidence="9 11" key="1">
    <citation type="submission" date="2019-01" db="EMBL/GenBank/DDBJ databases">
        <title>PMF-metabolizing Aryl O-demethylase.</title>
        <authorList>
            <person name="Kim M."/>
        </authorList>
    </citation>
    <scope>NUCLEOTIDE SEQUENCE [LARGE SCALE GENOMIC DNA]</scope>
    <source>
        <strain evidence="9 11">PMF1</strain>
    </source>
</reference>
<evidence type="ECO:0000313" key="9">
    <source>
        <dbReference type="EMBL" id="QBE94771.1"/>
    </source>
</evidence>
<evidence type="ECO:0000313" key="12">
    <source>
        <dbReference type="Proteomes" id="UP000515789"/>
    </source>
</evidence>
<comment type="similarity">
    <text evidence="7">Belongs to the binding-protein-dependent transport system permease family.</text>
</comment>
<dbReference type="PANTHER" id="PTHR30193:SF37">
    <property type="entry name" value="INNER MEMBRANE ABC TRANSPORTER PERMEASE PROTEIN YCJO"/>
    <property type="match status" value="1"/>
</dbReference>
<protein>
    <submittedName>
        <fullName evidence="9">Lactose transport system permease protein LacF</fullName>
    </submittedName>
    <submittedName>
        <fullName evidence="10">Sugar ABC transporter permease</fullName>
    </submittedName>
</protein>
<dbReference type="GO" id="GO:0055085">
    <property type="term" value="P:transmembrane transport"/>
    <property type="evidence" value="ECO:0007669"/>
    <property type="project" value="InterPro"/>
</dbReference>
<dbReference type="Pfam" id="PF00528">
    <property type="entry name" value="BPD_transp_1"/>
    <property type="match status" value="1"/>
</dbReference>
<dbReference type="GO" id="GO:0005886">
    <property type="term" value="C:plasma membrane"/>
    <property type="evidence" value="ECO:0007669"/>
    <property type="project" value="UniProtKB-SubCell"/>
</dbReference>
<evidence type="ECO:0000256" key="4">
    <source>
        <dbReference type="ARBA" id="ARBA00022692"/>
    </source>
</evidence>
<dbReference type="AlphaFoldDB" id="A0A4P6LRK6"/>
<keyword evidence="3" id="KW-1003">Cell membrane</keyword>
<dbReference type="Proteomes" id="UP000289794">
    <property type="component" value="Chromosome"/>
</dbReference>
<dbReference type="SUPFAM" id="SSF160964">
    <property type="entry name" value="MalF N-terminal region-like"/>
    <property type="match status" value="1"/>
</dbReference>
<evidence type="ECO:0000313" key="11">
    <source>
        <dbReference type="Proteomes" id="UP000289794"/>
    </source>
</evidence>
<dbReference type="InterPro" id="IPR035906">
    <property type="entry name" value="MetI-like_sf"/>
</dbReference>
<name>A0A4P6LRK6_9FIRM</name>
<evidence type="ECO:0000256" key="1">
    <source>
        <dbReference type="ARBA" id="ARBA00004651"/>
    </source>
</evidence>
<dbReference type="Gene3D" id="1.10.3720.10">
    <property type="entry name" value="MetI-like"/>
    <property type="match status" value="1"/>
</dbReference>
<comment type="subcellular location">
    <subcellularLocation>
        <location evidence="1 7">Cell membrane</location>
        <topology evidence="1 7">Multi-pass membrane protein</topology>
    </subcellularLocation>
</comment>
<dbReference type="CDD" id="cd06261">
    <property type="entry name" value="TM_PBP2"/>
    <property type="match status" value="1"/>
</dbReference>
<evidence type="ECO:0000256" key="5">
    <source>
        <dbReference type="ARBA" id="ARBA00022989"/>
    </source>
</evidence>
<keyword evidence="4 7" id="KW-0812">Transmembrane</keyword>
<proteinExistence type="inferred from homology"/>
<dbReference type="PROSITE" id="PS50928">
    <property type="entry name" value="ABC_TM1"/>
    <property type="match status" value="1"/>
</dbReference>
<dbReference type="RefSeq" id="WP_018594668.1">
    <property type="nucleotide sequence ID" value="NZ_AP031416.1"/>
</dbReference>
<feature type="transmembrane region" description="Helical" evidence="7">
    <location>
        <begin position="110"/>
        <end position="133"/>
    </location>
</feature>
<dbReference type="Proteomes" id="UP000515789">
    <property type="component" value="Chromosome"/>
</dbReference>
<evidence type="ECO:0000313" key="10">
    <source>
        <dbReference type="EMBL" id="QMW80886.1"/>
    </source>
</evidence>
<feature type="domain" description="ABC transmembrane type-1" evidence="8">
    <location>
        <begin position="74"/>
        <end position="287"/>
    </location>
</feature>
<feature type="transmembrane region" description="Helical" evidence="7">
    <location>
        <begin position="153"/>
        <end position="171"/>
    </location>
</feature>
<dbReference type="PANTHER" id="PTHR30193">
    <property type="entry name" value="ABC TRANSPORTER PERMEASE PROTEIN"/>
    <property type="match status" value="1"/>
</dbReference>
<dbReference type="InterPro" id="IPR000515">
    <property type="entry name" value="MetI-like"/>
</dbReference>
<feature type="transmembrane region" description="Helical" evidence="7">
    <location>
        <begin position="266"/>
        <end position="286"/>
    </location>
</feature>
<keyword evidence="6 7" id="KW-0472">Membrane</keyword>
<accession>A0A4P6LRK6</accession>
<evidence type="ECO:0000256" key="2">
    <source>
        <dbReference type="ARBA" id="ARBA00022448"/>
    </source>
</evidence>
<feature type="transmembrane region" description="Helical" evidence="7">
    <location>
        <begin position="78"/>
        <end position="98"/>
    </location>
</feature>
<feature type="transmembrane region" description="Helical" evidence="7">
    <location>
        <begin position="214"/>
        <end position="234"/>
    </location>
</feature>
<dbReference type="InterPro" id="IPR051393">
    <property type="entry name" value="ABC_transporter_permease"/>
</dbReference>
<keyword evidence="5 7" id="KW-1133">Transmembrane helix</keyword>
<reference evidence="10 12" key="2">
    <citation type="submission" date="2019-04" db="EMBL/GenBank/DDBJ databases">
        <authorList>
            <person name="Schori C."/>
            <person name="Ahrens C."/>
        </authorList>
    </citation>
    <scope>NUCLEOTIDE SEQUENCE [LARGE SCALE GENOMIC DNA]</scope>
    <source>
        <strain evidence="10 12">DSM 2950</strain>
    </source>
</reference>
<dbReference type="EMBL" id="CP035945">
    <property type="protein sequence ID" value="QBE94771.1"/>
    <property type="molecule type" value="Genomic_DNA"/>
</dbReference>
<keyword evidence="2 7" id="KW-0813">Transport</keyword>
<organism evidence="9 11">
    <name type="scientific">Blautia producta</name>
    <dbReference type="NCBI Taxonomy" id="33035"/>
    <lineage>
        <taxon>Bacteria</taxon>
        <taxon>Bacillati</taxon>
        <taxon>Bacillota</taxon>
        <taxon>Clostridia</taxon>
        <taxon>Lachnospirales</taxon>
        <taxon>Lachnospiraceae</taxon>
        <taxon>Blautia</taxon>
    </lineage>
</organism>
<evidence type="ECO:0000256" key="3">
    <source>
        <dbReference type="ARBA" id="ARBA00022475"/>
    </source>
</evidence>